<evidence type="ECO:0000313" key="7">
    <source>
        <dbReference type="Proteomes" id="UP000049983"/>
    </source>
</evidence>
<dbReference type="PANTHER" id="PTHR30224">
    <property type="entry name" value="ELECTRON TRANSPORT PROTEIN"/>
    <property type="match status" value="1"/>
</dbReference>
<evidence type="ECO:0000313" key="6">
    <source>
        <dbReference type="EMBL" id="CTQ69191.1"/>
    </source>
</evidence>
<keyword evidence="4" id="KW-1133">Transmembrane helix</keyword>
<sequence>MRQLTPAEKLRFMEEIHNRSREIVGVLALHLACMVTALVFAMSAGNALELERTEAAQYIQPPYQLGDLLDGGIYELINLDGRVAGYAFETTPLAPLPGFSGAPINLFVILTLEGRLIDVDLVSHNEPIFVSGLGEAPFQEFIAQYKGYSITDSLVIGVPYGDEGSGSSLVYLDGVTKATASVRIAHETLLAAAFKVAREKIEGIGGRAAAEPNLDHAEQLTWDDIVEEGLVGRRLVTNREVDDAFADTIWADDDELAKDEPDEPYLDLWVVDIGPPAIAEAILEPDSLVQLRNFQELSPEDEPILVIDAGRHGLVTEDFVRNTSPDLITASQDGLPISLRDADLDIELRDGIPGEVAMVLRTDRRLGFDPTGDWSLSVRATREHGSFRPEIGTVDFALTHKTDERFFIRDEPPEPVPVWRQAMQARSGDLVVLAGGLAALVPLLLFGQSRFAGYRHYTAVRLLILAGVIGFVGWWGQGQLSIVTVLGVMRGLFEGQSLSFLLYDPFSLLIWAVVLVTFLVWGRGFFCGWMCPFGAMQEFMHHLGRSLRFPQIRVPDRIDRWLVKLKYVILAGLVLLAFVAPGYLDAAVEVEPFKTAVTTFFVREWYFVFYCVGLLVLSTMVFKGFCRYICPLGAVMAIGGFLRIRDWIPRRDACGSPCQLCRVKCNYNAIKPTGGIRYDECFQCLDCVTIHDDDARCVPLVLAKRGRQL</sequence>
<evidence type="ECO:0000259" key="5">
    <source>
        <dbReference type="SMART" id="SM00900"/>
    </source>
</evidence>
<keyword evidence="4" id="KW-0812">Transmembrane</keyword>
<feature type="transmembrane region" description="Helical" evidence="4">
    <location>
        <begin position="508"/>
        <end position="531"/>
    </location>
</feature>
<evidence type="ECO:0000256" key="3">
    <source>
        <dbReference type="ARBA" id="ARBA00023136"/>
    </source>
</evidence>
<dbReference type="GO" id="GO:0045893">
    <property type="term" value="P:positive regulation of DNA-templated transcription"/>
    <property type="evidence" value="ECO:0007669"/>
    <property type="project" value="InterPro"/>
</dbReference>
<dbReference type="SMART" id="SM00900">
    <property type="entry name" value="FMN_bind"/>
    <property type="match status" value="1"/>
</dbReference>
<dbReference type="PANTHER" id="PTHR30224:SF4">
    <property type="entry name" value="ELECTRON TRANSPORT PROTEIN YCCM-RELATED"/>
    <property type="match status" value="1"/>
</dbReference>
<feature type="domain" description="FMN-binding" evidence="5">
    <location>
        <begin position="98"/>
        <end position="196"/>
    </location>
</feature>
<dbReference type="GO" id="GO:0010181">
    <property type="term" value="F:FMN binding"/>
    <property type="evidence" value="ECO:0007669"/>
    <property type="project" value="InterPro"/>
</dbReference>
<accession>A0A0M7B2D4</accession>
<proteinExistence type="predicted"/>
<dbReference type="PIRSF" id="PIRSF036354">
    <property type="entry name" value="NosR"/>
    <property type="match status" value="1"/>
</dbReference>
<keyword evidence="3 4" id="KW-0472">Membrane</keyword>
<feature type="transmembrane region" description="Helical" evidence="4">
    <location>
        <begin position="21"/>
        <end position="42"/>
    </location>
</feature>
<evidence type="ECO:0000256" key="1">
    <source>
        <dbReference type="ARBA" id="ARBA00004236"/>
    </source>
</evidence>
<dbReference type="InterPro" id="IPR017896">
    <property type="entry name" value="4Fe4S_Fe-S-bd"/>
</dbReference>
<dbReference type="SUPFAM" id="SSF54862">
    <property type="entry name" value="4Fe-4S ferredoxins"/>
    <property type="match status" value="1"/>
</dbReference>
<gene>
    <name evidence="6" type="primary">yccM_2</name>
    <name evidence="6" type="ORF">LA5096_02055</name>
</gene>
<protein>
    <submittedName>
        <fullName evidence="6">Putative electron transport protein YccM</fullName>
    </submittedName>
</protein>
<evidence type="ECO:0000256" key="2">
    <source>
        <dbReference type="ARBA" id="ARBA00022475"/>
    </source>
</evidence>
<dbReference type="InterPro" id="IPR011399">
    <property type="entry name" value="NosR"/>
</dbReference>
<keyword evidence="7" id="KW-1185">Reference proteome</keyword>
<dbReference type="EMBL" id="CXWC01000005">
    <property type="protein sequence ID" value="CTQ69191.1"/>
    <property type="molecule type" value="Genomic_DNA"/>
</dbReference>
<feature type="transmembrane region" description="Helical" evidence="4">
    <location>
        <begin position="567"/>
        <end position="584"/>
    </location>
</feature>
<feature type="transmembrane region" description="Helical" evidence="4">
    <location>
        <begin position="604"/>
        <end position="622"/>
    </location>
</feature>
<comment type="subcellular location">
    <subcellularLocation>
        <location evidence="1">Cell membrane</location>
    </subcellularLocation>
</comment>
<name>A0A0M7B2D4_9HYPH</name>
<reference evidence="7" key="1">
    <citation type="submission" date="2015-07" db="EMBL/GenBank/DDBJ databases">
        <authorList>
            <person name="Rodrigo-Torres Lidia"/>
            <person name="Arahal R.David."/>
        </authorList>
    </citation>
    <scope>NUCLEOTIDE SEQUENCE [LARGE SCALE GENOMIC DNA]</scope>
    <source>
        <strain evidence="7">CECT 5096</strain>
    </source>
</reference>
<dbReference type="AlphaFoldDB" id="A0A0M7B2D4"/>
<dbReference type="Pfam" id="PF12801">
    <property type="entry name" value="Fer4_5"/>
    <property type="match status" value="2"/>
</dbReference>
<dbReference type="STRING" id="311410.LA5095_06093"/>
<dbReference type="InterPro" id="IPR052378">
    <property type="entry name" value="NosR_regulator"/>
</dbReference>
<dbReference type="Proteomes" id="UP000049983">
    <property type="component" value="Unassembled WGS sequence"/>
</dbReference>
<dbReference type="InterPro" id="IPR007329">
    <property type="entry name" value="FMN-bd"/>
</dbReference>
<evidence type="ECO:0000256" key="4">
    <source>
        <dbReference type="SAM" id="Phobius"/>
    </source>
</evidence>
<feature type="transmembrane region" description="Helical" evidence="4">
    <location>
        <begin position="459"/>
        <end position="476"/>
    </location>
</feature>
<keyword evidence="2" id="KW-1003">Cell membrane</keyword>
<organism evidence="6 7">
    <name type="scientific">Roseibium album</name>
    <dbReference type="NCBI Taxonomy" id="311410"/>
    <lineage>
        <taxon>Bacteria</taxon>
        <taxon>Pseudomonadati</taxon>
        <taxon>Pseudomonadota</taxon>
        <taxon>Alphaproteobacteria</taxon>
        <taxon>Hyphomicrobiales</taxon>
        <taxon>Stappiaceae</taxon>
        <taxon>Roseibium</taxon>
    </lineage>
</organism>
<dbReference type="GO" id="GO:0005886">
    <property type="term" value="C:plasma membrane"/>
    <property type="evidence" value="ECO:0007669"/>
    <property type="project" value="UniProtKB-SubCell"/>
</dbReference>
<feature type="transmembrane region" description="Helical" evidence="4">
    <location>
        <begin position="430"/>
        <end position="447"/>
    </location>
</feature>
<dbReference type="GO" id="GO:0003677">
    <property type="term" value="F:DNA binding"/>
    <property type="evidence" value="ECO:0007669"/>
    <property type="project" value="InterPro"/>
</dbReference>